<dbReference type="InterPro" id="IPR015927">
    <property type="entry name" value="Peptidase_S24_S26A/B/C"/>
</dbReference>
<organism evidence="9 10">
    <name type="scientific">Comamonas antarctica</name>
    <dbReference type="NCBI Taxonomy" id="2743470"/>
    <lineage>
        <taxon>Bacteria</taxon>
        <taxon>Pseudomonadati</taxon>
        <taxon>Pseudomonadota</taxon>
        <taxon>Betaproteobacteria</taxon>
        <taxon>Burkholderiales</taxon>
        <taxon>Comamonadaceae</taxon>
        <taxon>Comamonas</taxon>
    </lineage>
</organism>
<evidence type="ECO:0000256" key="3">
    <source>
        <dbReference type="ARBA" id="ARBA00022801"/>
    </source>
</evidence>
<keyword evidence="3 7" id="KW-0378">Hydrolase</keyword>
<geneLocation type="plasmid" evidence="9 10">
    <name>unnamed2</name>
</geneLocation>
<dbReference type="Proteomes" id="UP000509579">
    <property type="component" value="Plasmid unnamed2"/>
</dbReference>
<evidence type="ECO:0000256" key="7">
    <source>
        <dbReference type="RuleBase" id="RU003991"/>
    </source>
</evidence>
<reference evidence="9 10" key="1">
    <citation type="submission" date="2020-06" db="EMBL/GenBank/DDBJ databases">
        <title>Acidovorax antarctica sp. nov., isolated from Corinth ice sheet soil, Antarctic Fields Peninsula.</title>
        <authorList>
            <person name="Xu Q."/>
            <person name="Peng F."/>
        </authorList>
    </citation>
    <scope>NUCLEOTIDE SEQUENCE [LARGE SCALE GENOMIC DNA]</scope>
    <source>
        <strain evidence="9 10">16-35-5</strain>
        <plasmid evidence="9 10">unnamed2</plasmid>
    </source>
</reference>
<dbReference type="Gene3D" id="2.10.109.10">
    <property type="entry name" value="Umud Fragment, subunit A"/>
    <property type="match status" value="1"/>
</dbReference>
<evidence type="ECO:0000259" key="8">
    <source>
        <dbReference type="Pfam" id="PF00717"/>
    </source>
</evidence>
<dbReference type="PANTHER" id="PTHR33516:SF2">
    <property type="entry name" value="LEXA REPRESSOR-RELATED"/>
    <property type="match status" value="1"/>
</dbReference>
<gene>
    <name evidence="9" type="primary">umuD</name>
    <name evidence="9" type="ORF">HUK68_22395</name>
</gene>
<keyword evidence="9" id="KW-0808">Transferase</keyword>
<dbReference type="PANTHER" id="PTHR33516">
    <property type="entry name" value="LEXA REPRESSOR"/>
    <property type="match status" value="1"/>
</dbReference>
<dbReference type="InterPro" id="IPR039418">
    <property type="entry name" value="LexA-like"/>
</dbReference>
<keyword evidence="5" id="KW-0234">DNA repair</keyword>
<evidence type="ECO:0000256" key="2">
    <source>
        <dbReference type="ARBA" id="ARBA00022763"/>
    </source>
</evidence>
<evidence type="ECO:0000256" key="5">
    <source>
        <dbReference type="ARBA" id="ARBA00023204"/>
    </source>
</evidence>
<keyword evidence="4 7" id="KW-0068">Autocatalytic cleavage</keyword>
<dbReference type="AlphaFoldDB" id="A0A6N1XCQ5"/>
<evidence type="ECO:0000256" key="1">
    <source>
        <dbReference type="ARBA" id="ARBA00007484"/>
    </source>
</evidence>
<dbReference type="EMBL" id="CP054842">
    <property type="protein sequence ID" value="QKV55706.1"/>
    <property type="molecule type" value="Genomic_DNA"/>
</dbReference>
<keyword evidence="9" id="KW-0548">Nucleotidyltransferase</keyword>
<dbReference type="InterPro" id="IPR036286">
    <property type="entry name" value="LexA/Signal_pep-like_sf"/>
</dbReference>
<evidence type="ECO:0000313" key="9">
    <source>
        <dbReference type="EMBL" id="QKV55706.1"/>
    </source>
</evidence>
<keyword evidence="6" id="KW-0742">SOS response</keyword>
<dbReference type="KEGG" id="aant:HUK68_22395"/>
<comment type="similarity">
    <text evidence="1 7">Belongs to the peptidase S24 family.</text>
</comment>
<dbReference type="GO" id="GO:0003887">
    <property type="term" value="F:DNA-directed DNA polymerase activity"/>
    <property type="evidence" value="ECO:0007669"/>
    <property type="project" value="UniProtKB-EC"/>
</dbReference>
<dbReference type="CDD" id="cd06529">
    <property type="entry name" value="S24_LexA-like"/>
    <property type="match status" value="1"/>
</dbReference>
<dbReference type="PRINTS" id="PR00726">
    <property type="entry name" value="LEXASERPTASE"/>
</dbReference>
<dbReference type="EC" id="2.7.7.7" evidence="9"/>
<dbReference type="NCBIfam" id="NF007621">
    <property type="entry name" value="PRK10276.1"/>
    <property type="match status" value="1"/>
</dbReference>
<dbReference type="GO" id="GO:0006355">
    <property type="term" value="P:regulation of DNA-templated transcription"/>
    <property type="evidence" value="ECO:0007669"/>
    <property type="project" value="InterPro"/>
</dbReference>
<proteinExistence type="inferred from homology"/>
<feature type="domain" description="Peptidase S24/S26A/S26B/S26C" evidence="8">
    <location>
        <begin position="27"/>
        <end position="138"/>
    </location>
</feature>
<evidence type="ECO:0000256" key="6">
    <source>
        <dbReference type="ARBA" id="ARBA00023236"/>
    </source>
</evidence>
<dbReference type="SUPFAM" id="SSF51306">
    <property type="entry name" value="LexA/Signal peptidase"/>
    <property type="match status" value="1"/>
</dbReference>
<dbReference type="Pfam" id="PF00717">
    <property type="entry name" value="Peptidase_S24"/>
    <property type="match status" value="1"/>
</dbReference>
<dbReference type="GO" id="GO:0016787">
    <property type="term" value="F:hydrolase activity"/>
    <property type="evidence" value="ECO:0007669"/>
    <property type="project" value="UniProtKB-KW"/>
</dbReference>
<name>A0A6N1XCQ5_9BURK</name>
<evidence type="ECO:0000313" key="10">
    <source>
        <dbReference type="Proteomes" id="UP000509579"/>
    </source>
</evidence>
<accession>A0A6N1XCQ5</accession>
<keyword evidence="9" id="KW-0614">Plasmid</keyword>
<dbReference type="InterPro" id="IPR050077">
    <property type="entry name" value="LexA_repressor"/>
</dbReference>
<sequence>MYSVIAFTGQPIPWMASPMALPWADCSVRAGFPSPAEDFSGRRLDLSEILVEHPQATYLLRVAGPSMIEYGIDDGDLIVVDRALTARHGCIVVAILDSEFTVKLLHQVNGIFRLKAGNRTYPDIVPRDGQTLEIWGVVTACVKRFSR</sequence>
<dbReference type="GO" id="GO:0003677">
    <property type="term" value="F:DNA binding"/>
    <property type="evidence" value="ECO:0007669"/>
    <property type="project" value="InterPro"/>
</dbReference>
<evidence type="ECO:0000256" key="4">
    <source>
        <dbReference type="ARBA" id="ARBA00022813"/>
    </source>
</evidence>
<keyword evidence="10" id="KW-1185">Reference proteome</keyword>
<keyword evidence="2" id="KW-0227">DNA damage</keyword>
<protein>
    <submittedName>
        <fullName evidence="9">Translesion error-prone DNA polymerase V autoproteolytic subunit</fullName>
        <ecNumber evidence="9">2.7.7.7</ecNumber>
    </submittedName>
</protein>
<dbReference type="InterPro" id="IPR006197">
    <property type="entry name" value="Peptidase_S24_LexA"/>
</dbReference>
<dbReference type="GO" id="GO:0009432">
    <property type="term" value="P:SOS response"/>
    <property type="evidence" value="ECO:0007669"/>
    <property type="project" value="UniProtKB-KW"/>
</dbReference>
<dbReference type="GO" id="GO:0006281">
    <property type="term" value="P:DNA repair"/>
    <property type="evidence" value="ECO:0007669"/>
    <property type="project" value="UniProtKB-KW"/>
</dbReference>